<dbReference type="EMBL" id="CP014699">
    <property type="protein sequence ID" value="AND80490.1"/>
    <property type="molecule type" value="Genomic_DNA"/>
</dbReference>
<accession>A0A172QAJ9</accession>
<keyword evidence="1" id="KW-0472">Membrane</keyword>
<feature type="transmembrane region" description="Helical" evidence="1">
    <location>
        <begin position="225"/>
        <end position="248"/>
    </location>
</feature>
<feature type="transmembrane region" description="Helical" evidence="1">
    <location>
        <begin position="152"/>
        <end position="168"/>
    </location>
</feature>
<reference evidence="3" key="2">
    <citation type="submission" date="2016-03" db="EMBL/GenBank/DDBJ databases">
        <title>Streptococcus antelopensis sp. nov., isolated from the feces of the Tibetan antelope (Pantholops hodgsonii) in Hoh Xil National Nature Reserve, Qinghai, China.</title>
        <authorList>
            <person name="Bai X."/>
        </authorList>
    </citation>
    <scope>NUCLEOTIDE SEQUENCE [LARGE SCALE GENOMIC DNA]</scope>
    <source>
        <strain evidence="3">TA 26</strain>
    </source>
</reference>
<evidence type="ECO:0008006" key="4">
    <source>
        <dbReference type="Google" id="ProtNLM"/>
    </source>
</evidence>
<feature type="transmembrane region" description="Helical" evidence="1">
    <location>
        <begin position="74"/>
        <end position="95"/>
    </location>
</feature>
<protein>
    <recommendedName>
        <fullName evidence="4">Glycosyltransferase RgtA/B/C/D-like domain-containing protein</fullName>
    </recommendedName>
</protein>
<keyword evidence="1" id="KW-0812">Transmembrane</keyword>
<evidence type="ECO:0000313" key="2">
    <source>
        <dbReference type="EMBL" id="AND80490.1"/>
    </source>
</evidence>
<feature type="transmembrane region" description="Helical" evidence="1">
    <location>
        <begin position="260"/>
        <end position="278"/>
    </location>
</feature>
<feature type="transmembrane region" description="Helical" evidence="1">
    <location>
        <begin position="175"/>
        <end position="198"/>
    </location>
</feature>
<evidence type="ECO:0000256" key="1">
    <source>
        <dbReference type="SAM" id="Phobius"/>
    </source>
</evidence>
<keyword evidence="3" id="KW-1185">Reference proteome</keyword>
<dbReference type="STRING" id="1811193.A0O21_09260"/>
<dbReference type="Proteomes" id="UP000077317">
    <property type="component" value="Chromosome"/>
</dbReference>
<gene>
    <name evidence="2" type="ORF">A0O21_09260</name>
</gene>
<reference evidence="2 3" key="1">
    <citation type="journal article" date="2016" name="Int. J. Syst. Evol. Microbiol.">
        <title>Streptococcuspantholopis sp. nov., isolated from faeces of the Tibetan antelope (Pantholops hodgsonii).</title>
        <authorList>
            <person name="Bai X."/>
            <person name="Xiong Y."/>
            <person name="Lu S."/>
            <person name="Jin D."/>
            <person name="Lai X."/>
            <person name="Yang J."/>
            <person name="Niu L."/>
            <person name="Hu S."/>
            <person name="Meng X."/>
            <person name="Pu J."/>
            <person name="Ye C."/>
            <person name="Xu J."/>
        </authorList>
    </citation>
    <scope>NUCLEOTIDE SEQUENCE [LARGE SCALE GENOMIC DNA]</scope>
    <source>
        <strain evidence="2 3">TA 26</strain>
    </source>
</reference>
<feature type="transmembrane region" description="Helical" evidence="1">
    <location>
        <begin position="38"/>
        <end position="62"/>
    </location>
</feature>
<keyword evidence="1" id="KW-1133">Transmembrane helix</keyword>
<feature type="transmembrane region" description="Helical" evidence="1">
    <location>
        <begin position="284"/>
        <end position="306"/>
    </location>
</feature>
<feature type="transmembrane region" description="Helical" evidence="1">
    <location>
        <begin position="101"/>
        <end position="121"/>
    </location>
</feature>
<proteinExistence type="predicted"/>
<dbReference type="OrthoDB" id="2243499at2"/>
<feature type="transmembrane region" description="Helical" evidence="1">
    <location>
        <begin position="326"/>
        <end position="348"/>
    </location>
</feature>
<dbReference type="AlphaFoldDB" id="A0A172QAJ9"/>
<evidence type="ECO:0000313" key="3">
    <source>
        <dbReference type="Proteomes" id="UP000077317"/>
    </source>
</evidence>
<dbReference type="KEGG" id="spat:A0O21_09260"/>
<name>A0A172QAJ9_9STRE</name>
<sequence length="466" mass="52773">MPLFADLANNVQSQNLYTGLMLTKGELPYTDIFATGGFFYYVLIALGYLLGSTVWLIPVQFLAMYVSGIYLYKIIRFLTASTEVAYSFICLFYLLNGTLGFGGLYPVQWAMPFVLIGLWFLTKYFAGIIRDEAFILYGFAGALSILFEPRTLVFWVLSFLTIAVYNLAQRHMARGFYQLLCIIFGVILVIYFAVYFLLNLQILSAYIAQAVIYQFTFFASGNANLWLSLLFQLFLALASGLLLGIFALPKALNKQSEDKVIKWLILLVFLCEITMVCLAQDFQFYHLLSLLPFGLILTALWINRVYQARRRRRSHRRKKATGTGKVFGLFFTRHAYLPLLVILLAFALPLGSYAINYRTHQERHTVAKYLKKTVSDGTTVYVWDRTAGIYLAGELNSSSQFSSPTVYTAKASNAKILEDELLQNGASYVVVNNSQTISETLRNHLLANYEALSLDGLSAFTVYQIK</sequence>
<organism evidence="2 3">
    <name type="scientific">Streptococcus pantholopis</name>
    <dbReference type="NCBI Taxonomy" id="1811193"/>
    <lineage>
        <taxon>Bacteria</taxon>
        <taxon>Bacillati</taxon>
        <taxon>Bacillota</taxon>
        <taxon>Bacilli</taxon>
        <taxon>Lactobacillales</taxon>
        <taxon>Streptococcaceae</taxon>
        <taxon>Streptococcus</taxon>
    </lineage>
</organism>
<feature type="transmembrane region" description="Helical" evidence="1">
    <location>
        <begin position="128"/>
        <end position="146"/>
    </location>
</feature>